<organism evidence="8 9">
    <name type="scientific">Denitrobacterium detoxificans</name>
    <dbReference type="NCBI Taxonomy" id="79604"/>
    <lineage>
        <taxon>Bacteria</taxon>
        <taxon>Bacillati</taxon>
        <taxon>Actinomycetota</taxon>
        <taxon>Coriobacteriia</taxon>
        <taxon>Eggerthellales</taxon>
        <taxon>Eggerthellaceae</taxon>
        <taxon>Denitrobacterium</taxon>
    </lineage>
</organism>
<accession>A0A172RXB7</accession>
<dbReference type="AlphaFoldDB" id="A0A172RXB7"/>
<feature type="transmembrane region" description="Helical" evidence="6">
    <location>
        <begin position="232"/>
        <end position="261"/>
    </location>
</feature>
<dbReference type="Proteomes" id="UP000182975">
    <property type="component" value="Unassembled WGS sequence"/>
</dbReference>
<feature type="domain" description="ABC-2 type transporter transmembrane" evidence="7">
    <location>
        <begin position="19"/>
        <end position="381"/>
    </location>
</feature>
<reference evidence="9" key="1">
    <citation type="submission" date="2016-10" db="EMBL/GenBank/DDBJ databases">
        <authorList>
            <person name="Varghese N."/>
        </authorList>
    </citation>
    <scope>NUCLEOTIDE SEQUENCE [LARGE SCALE GENOMIC DNA]</scope>
    <source>
        <strain evidence="9">DSM 21843</strain>
    </source>
</reference>
<dbReference type="KEGG" id="ddt:AAY81_03115"/>
<feature type="transmembrane region" description="Helical" evidence="6">
    <location>
        <begin position="306"/>
        <end position="325"/>
    </location>
</feature>
<keyword evidence="5 6" id="KW-0472">Membrane</keyword>
<evidence type="ECO:0000256" key="1">
    <source>
        <dbReference type="ARBA" id="ARBA00004651"/>
    </source>
</evidence>
<keyword evidence="4 6" id="KW-1133">Transmembrane helix</keyword>
<comment type="subcellular location">
    <subcellularLocation>
        <location evidence="1">Cell membrane</location>
        <topology evidence="1">Multi-pass membrane protein</topology>
    </subcellularLocation>
</comment>
<keyword evidence="9" id="KW-1185">Reference proteome</keyword>
<evidence type="ECO:0000313" key="8">
    <source>
        <dbReference type="EMBL" id="SEO62358.1"/>
    </source>
</evidence>
<dbReference type="Pfam" id="PF12698">
    <property type="entry name" value="ABC2_membrane_3"/>
    <property type="match status" value="1"/>
</dbReference>
<dbReference type="GO" id="GO:0140359">
    <property type="term" value="F:ABC-type transporter activity"/>
    <property type="evidence" value="ECO:0007669"/>
    <property type="project" value="InterPro"/>
</dbReference>
<keyword evidence="2" id="KW-1003">Cell membrane</keyword>
<evidence type="ECO:0000256" key="3">
    <source>
        <dbReference type="ARBA" id="ARBA00022692"/>
    </source>
</evidence>
<feature type="transmembrane region" description="Helical" evidence="6">
    <location>
        <begin position="16"/>
        <end position="36"/>
    </location>
</feature>
<proteinExistence type="predicted"/>
<evidence type="ECO:0000256" key="6">
    <source>
        <dbReference type="SAM" id="Phobius"/>
    </source>
</evidence>
<protein>
    <submittedName>
        <fullName evidence="8">ABC-2 type transport system permease protein</fullName>
    </submittedName>
</protein>
<dbReference type="RefSeq" id="WP_066661247.1">
    <property type="nucleotide sequence ID" value="NZ_CP011402.1"/>
</dbReference>
<evidence type="ECO:0000256" key="2">
    <source>
        <dbReference type="ARBA" id="ARBA00022475"/>
    </source>
</evidence>
<evidence type="ECO:0000259" key="7">
    <source>
        <dbReference type="Pfam" id="PF12698"/>
    </source>
</evidence>
<dbReference type="STRING" id="79604.AAY81_03115"/>
<dbReference type="Gene3D" id="3.40.1710.10">
    <property type="entry name" value="abc type-2 transporter like domain"/>
    <property type="match status" value="1"/>
</dbReference>
<sequence length="408" mass="43623">MQVFKAALKTFFRHPIYLLIYVVWLSCMGLFMGMSVNDVASDEYIERPTVAVINRDGGELSAGLESFVHDNSEAVDVEDSERALQDAVMQERANYILIIPEGFSDDFAAHAGDVDAIPQLQTVVSTQSAEVTMMDNLVDEYLNVARSYTLALADGTQANVVERTDAAMEHAADVAVVQVADAAPVSNGFLLYLQFASYTILLSISICSAVVMSRFGREETRRRIASSPVPQLSVSAQIAAACFVIMFVCWAFVTALGLAVFGGKLAGVGADVIASALVSLFCYSLFGLAFGFFLGQITNNELVMNAATNIIGLIISFLGGVWISLDLVGEPILTIAKFTPSYYYNEALHVAFDATGGGFVPAVLSNLGIVCLFALAVFAVGMAISRLKVGRMGVWNSSSTKASSHSAV</sequence>
<feature type="transmembrane region" description="Helical" evidence="6">
    <location>
        <begin position="363"/>
        <end position="384"/>
    </location>
</feature>
<feature type="transmembrane region" description="Helical" evidence="6">
    <location>
        <begin position="189"/>
        <end position="211"/>
    </location>
</feature>
<dbReference type="PROSITE" id="PS51257">
    <property type="entry name" value="PROKAR_LIPOPROTEIN"/>
    <property type="match status" value="1"/>
</dbReference>
<dbReference type="OrthoDB" id="3190494at2"/>
<evidence type="ECO:0000256" key="5">
    <source>
        <dbReference type="ARBA" id="ARBA00023136"/>
    </source>
</evidence>
<dbReference type="PANTHER" id="PTHR30294:SF29">
    <property type="entry name" value="MULTIDRUG ABC TRANSPORTER PERMEASE YBHS-RELATED"/>
    <property type="match status" value="1"/>
</dbReference>
<dbReference type="EMBL" id="FOEC01000003">
    <property type="protein sequence ID" value="SEO62358.1"/>
    <property type="molecule type" value="Genomic_DNA"/>
</dbReference>
<name>A0A172RXB7_9ACTN</name>
<dbReference type="InterPro" id="IPR051449">
    <property type="entry name" value="ABC-2_transporter_component"/>
</dbReference>
<evidence type="ECO:0000256" key="4">
    <source>
        <dbReference type="ARBA" id="ARBA00022989"/>
    </source>
</evidence>
<dbReference type="GO" id="GO:0005886">
    <property type="term" value="C:plasma membrane"/>
    <property type="evidence" value="ECO:0007669"/>
    <property type="project" value="UniProtKB-SubCell"/>
</dbReference>
<keyword evidence="3 6" id="KW-0812">Transmembrane</keyword>
<evidence type="ECO:0000313" key="9">
    <source>
        <dbReference type="Proteomes" id="UP000182975"/>
    </source>
</evidence>
<gene>
    <name evidence="8" type="ORF">SAMN02910314_00693</name>
</gene>
<dbReference type="InterPro" id="IPR013525">
    <property type="entry name" value="ABC2_TM"/>
</dbReference>
<dbReference type="PANTHER" id="PTHR30294">
    <property type="entry name" value="MEMBRANE COMPONENT OF ABC TRANSPORTER YHHJ-RELATED"/>
    <property type="match status" value="1"/>
</dbReference>
<feature type="transmembrane region" description="Helical" evidence="6">
    <location>
        <begin position="273"/>
        <end position="294"/>
    </location>
</feature>